<dbReference type="SUPFAM" id="SSF53850">
    <property type="entry name" value="Periplasmic binding protein-like II"/>
    <property type="match status" value="1"/>
</dbReference>
<proteinExistence type="inferred from homology"/>
<comment type="subcellular location">
    <subcellularLocation>
        <location evidence="1">Periplasm</location>
    </subcellularLocation>
</comment>
<dbReference type="PANTHER" id="PTHR30024">
    <property type="entry name" value="ALIPHATIC SULFONATES-BINDING PROTEIN-RELATED"/>
    <property type="match status" value="1"/>
</dbReference>
<reference evidence="5 6" key="1">
    <citation type="submission" date="2021-05" db="EMBL/GenBank/DDBJ databases">
        <title>Aequorivita echinoideorum JCM 30378 genome.</title>
        <authorList>
            <person name="Zhang H."/>
            <person name="Li C."/>
        </authorList>
    </citation>
    <scope>NUCLEOTIDE SEQUENCE [LARGE SCALE GENOMIC DNA]</scope>
    <source>
        <strain evidence="5 6">JCM30378</strain>
    </source>
</reference>
<keyword evidence="3" id="KW-0732">Signal</keyword>
<keyword evidence="6" id="KW-1185">Reference proteome</keyword>
<sequence length="288" mass="33100">MKNFIIGGVPEHFNLPWYIALRDKKFNEKGINLRWKDYAGGTGQMNRALREKEIDMAVILTEGMVRDIINGNESKIVQVFVKSPLLWGIHVAANSDYQTVADLKGTDAAISRYGSGSHLMAFVNAENLEWDLKNDLKFKVIQDLDGALEGLPKGNGDYFMWEKFMTKPHVDNGTFRLVGESPTPWPSFVIAVRNDILENESECVKTILEIINEITSDFKNIQHIDEMISRRYGIQIEDVREWLSLTDWSDRQLTSKELENIQQKLLELDLIKNKVQESSILYNFQKKS</sequence>
<gene>
    <name evidence="5" type="ORF">KIV10_10900</name>
</gene>
<dbReference type="Gene3D" id="3.40.190.10">
    <property type="entry name" value="Periplasmic binding protein-like II"/>
    <property type="match status" value="2"/>
</dbReference>
<evidence type="ECO:0000256" key="2">
    <source>
        <dbReference type="ARBA" id="ARBA00010742"/>
    </source>
</evidence>
<dbReference type="EMBL" id="JAHCTB010000004">
    <property type="protein sequence ID" value="MBT0608694.1"/>
    <property type="molecule type" value="Genomic_DNA"/>
</dbReference>
<dbReference type="CDD" id="cd13637">
    <property type="entry name" value="PBP2_Ca3427_like"/>
    <property type="match status" value="1"/>
</dbReference>
<dbReference type="Proteomes" id="UP001297092">
    <property type="component" value="Unassembled WGS sequence"/>
</dbReference>
<feature type="domain" description="Ca3427-like PBP 2" evidence="4">
    <location>
        <begin position="87"/>
        <end position="180"/>
    </location>
</feature>
<dbReference type="RefSeq" id="WP_214113590.1">
    <property type="nucleotide sequence ID" value="NZ_JAHCTB010000004.1"/>
</dbReference>
<organism evidence="5 6">
    <name type="scientific">Aequorivita echinoideorum</name>
    <dbReference type="NCBI Taxonomy" id="1549647"/>
    <lineage>
        <taxon>Bacteria</taxon>
        <taxon>Pseudomonadati</taxon>
        <taxon>Bacteroidota</taxon>
        <taxon>Flavobacteriia</taxon>
        <taxon>Flavobacteriales</taxon>
        <taxon>Flavobacteriaceae</taxon>
        <taxon>Aequorivita</taxon>
    </lineage>
</organism>
<protein>
    <submittedName>
        <fullName evidence="5">ABC transporter substrate-binding protein</fullName>
    </submittedName>
</protein>
<comment type="caution">
    <text evidence="5">The sequence shown here is derived from an EMBL/GenBank/DDBJ whole genome shotgun (WGS) entry which is preliminary data.</text>
</comment>
<dbReference type="PANTHER" id="PTHR30024:SF47">
    <property type="entry name" value="TAURINE-BINDING PERIPLASMIC PROTEIN"/>
    <property type="match status" value="1"/>
</dbReference>
<evidence type="ECO:0000313" key="6">
    <source>
        <dbReference type="Proteomes" id="UP001297092"/>
    </source>
</evidence>
<accession>A0ABS5S690</accession>
<dbReference type="Pfam" id="PF22384">
    <property type="entry name" value="PBP2_Ca3427_like"/>
    <property type="match status" value="1"/>
</dbReference>
<evidence type="ECO:0000256" key="3">
    <source>
        <dbReference type="ARBA" id="ARBA00022729"/>
    </source>
</evidence>
<evidence type="ECO:0000313" key="5">
    <source>
        <dbReference type="EMBL" id="MBT0608694.1"/>
    </source>
</evidence>
<evidence type="ECO:0000256" key="1">
    <source>
        <dbReference type="ARBA" id="ARBA00004418"/>
    </source>
</evidence>
<evidence type="ECO:0000259" key="4">
    <source>
        <dbReference type="Pfam" id="PF22384"/>
    </source>
</evidence>
<name>A0ABS5S690_9FLAO</name>
<dbReference type="InterPro" id="IPR054364">
    <property type="entry name" value="Ca3427-like_PBP2"/>
</dbReference>
<comment type="similarity">
    <text evidence="2">Belongs to the bacterial solute-binding protein SsuA/TauA family.</text>
</comment>